<dbReference type="InterPro" id="IPR005814">
    <property type="entry name" value="Aminotrans_3"/>
</dbReference>
<dbReference type="CDD" id="cd00610">
    <property type="entry name" value="OAT_like"/>
    <property type="match status" value="1"/>
</dbReference>
<dbReference type="GO" id="GO:0005829">
    <property type="term" value="C:cytosol"/>
    <property type="evidence" value="ECO:0007669"/>
    <property type="project" value="TreeGrafter"/>
</dbReference>
<evidence type="ECO:0000313" key="6">
    <source>
        <dbReference type="Proteomes" id="UP000075787"/>
    </source>
</evidence>
<organism evidence="5 6">
    <name type="scientific">Tistrella mobilis</name>
    <dbReference type="NCBI Taxonomy" id="171437"/>
    <lineage>
        <taxon>Bacteria</taxon>
        <taxon>Pseudomonadati</taxon>
        <taxon>Pseudomonadota</taxon>
        <taxon>Alphaproteobacteria</taxon>
        <taxon>Geminicoccales</taxon>
        <taxon>Geminicoccaceae</taxon>
        <taxon>Tistrella</taxon>
    </lineage>
</organism>
<proteinExistence type="inferred from homology"/>
<dbReference type="Pfam" id="PF00202">
    <property type="entry name" value="Aminotran_3"/>
    <property type="match status" value="1"/>
</dbReference>
<keyword evidence="3 4" id="KW-0663">Pyridoxal phosphate</keyword>
<evidence type="ECO:0000256" key="2">
    <source>
        <dbReference type="ARBA" id="ARBA00008954"/>
    </source>
</evidence>
<dbReference type="EMBL" id="LPZR01000197">
    <property type="protein sequence ID" value="KYO50515.1"/>
    <property type="molecule type" value="Genomic_DNA"/>
</dbReference>
<dbReference type="InterPro" id="IPR015422">
    <property type="entry name" value="PyrdxlP-dep_Trfase_small"/>
</dbReference>
<dbReference type="NCBIfam" id="NF005685">
    <property type="entry name" value="PRK07483.1"/>
    <property type="match status" value="1"/>
</dbReference>
<accession>A0A162K5J7</accession>
<evidence type="ECO:0008006" key="7">
    <source>
        <dbReference type="Google" id="ProtNLM"/>
    </source>
</evidence>
<dbReference type="AlphaFoldDB" id="A0A162K5J7"/>
<comment type="cofactor">
    <cofactor evidence="1">
        <name>pyridoxal 5'-phosphate</name>
        <dbReference type="ChEBI" id="CHEBI:597326"/>
    </cofactor>
</comment>
<dbReference type="GO" id="GO:0008483">
    <property type="term" value="F:transaminase activity"/>
    <property type="evidence" value="ECO:0007669"/>
    <property type="project" value="InterPro"/>
</dbReference>
<dbReference type="PROSITE" id="PS00600">
    <property type="entry name" value="AA_TRANSFER_CLASS_3"/>
    <property type="match status" value="1"/>
</dbReference>
<protein>
    <recommendedName>
        <fullName evidence="7">Aspartate aminotransferase family protein</fullName>
    </recommendedName>
</protein>
<evidence type="ECO:0000313" key="5">
    <source>
        <dbReference type="EMBL" id="KYO50515.1"/>
    </source>
</evidence>
<evidence type="ECO:0000256" key="1">
    <source>
        <dbReference type="ARBA" id="ARBA00001933"/>
    </source>
</evidence>
<dbReference type="InterPro" id="IPR015424">
    <property type="entry name" value="PyrdxlP-dep_Trfase"/>
</dbReference>
<sequence length="451" mass="47950">MSGRPHRWVNQHAPTQILPKALKGEGVYLYDAAGRRYIDGSGGPALFCLGHSHPEVLAAMRGQLEALEFGYTTTFTTDAIDALSELLVEQAGGNLTRVSYVSGGSEANETAMKLALQVQRARGFANRTRFVARNQSWHGYTIGTLSLSGHPARRAPYEKALLDVIHVSAANDYRPIATTGTGPEALAEALAAEFEQALLAAGPETVAAFFFEPVVGAAGGAVPAPAGYARRMREVCDRYGVLMVSDEVMCGVGRCEAWRALAVDGVEPDIMTIAKGLGGGYMPIGAAIYSEQVYQDIIAADGRVASVHTYSGHTLACAASLAVQTVIRRDDLAEKCRVDGLALHDMLTASFGQNPFVGDIRGRGFFRAIELVADRESKTPFAPELGLAARVAETAFENGLICYPSPGTADGIRGDHVLLAPPFTASREELAEIVDKLARTLDTVLAQARAA</sequence>
<evidence type="ECO:0000256" key="4">
    <source>
        <dbReference type="RuleBase" id="RU003560"/>
    </source>
</evidence>
<dbReference type="SUPFAM" id="SSF53383">
    <property type="entry name" value="PLP-dependent transferases"/>
    <property type="match status" value="1"/>
</dbReference>
<dbReference type="Gene3D" id="3.90.1150.10">
    <property type="entry name" value="Aspartate Aminotransferase, domain 1"/>
    <property type="match status" value="1"/>
</dbReference>
<dbReference type="PANTHER" id="PTHR43094">
    <property type="entry name" value="AMINOTRANSFERASE"/>
    <property type="match status" value="1"/>
</dbReference>
<dbReference type="InterPro" id="IPR049704">
    <property type="entry name" value="Aminotrans_3_PPA_site"/>
</dbReference>
<dbReference type="GO" id="GO:0030170">
    <property type="term" value="F:pyridoxal phosphate binding"/>
    <property type="evidence" value="ECO:0007669"/>
    <property type="project" value="InterPro"/>
</dbReference>
<dbReference type="RefSeq" id="WP_062768043.1">
    <property type="nucleotide sequence ID" value="NZ_CP121045.1"/>
</dbReference>
<gene>
    <name evidence="5" type="ORF">AUP44_12930</name>
</gene>
<dbReference type="PANTHER" id="PTHR43094:SF1">
    <property type="entry name" value="AMINOTRANSFERASE CLASS-III"/>
    <property type="match status" value="1"/>
</dbReference>
<dbReference type="OrthoDB" id="9801834at2"/>
<dbReference type="GeneID" id="97243026"/>
<evidence type="ECO:0000256" key="3">
    <source>
        <dbReference type="ARBA" id="ARBA00022898"/>
    </source>
</evidence>
<reference evidence="5 6" key="1">
    <citation type="submission" date="2015-12" db="EMBL/GenBank/DDBJ databases">
        <title>Genome sequence of Tistrella mobilis MCCC 1A02139.</title>
        <authorList>
            <person name="Lu L."/>
            <person name="Lai Q."/>
            <person name="Shao Z."/>
            <person name="Qian P."/>
        </authorList>
    </citation>
    <scope>NUCLEOTIDE SEQUENCE [LARGE SCALE GENOMIC DNA]</scope>
    <source>
        <strain evidence="5 6">MCCC 1A02139</strain>
    </source>
</reference>
<dbReference type="Proteomes" id="UP000075787">
    <property type="component" value="Unassembled WGS sequence"/>
</dbReference>
<name>A0A162K5J7_9PROT</name>
<comment type="similarity">
    <text evidence="2 4">Belongs to the class-III pyridoxal-phosphate-dependent aminotransferase family.</text>
</comment>
<comment type="caution">
    <text evidence="5">The sequence shown here is derived from an EMBL/GenBank/DDBJ whole genome shotgun (WGS) entry which is preliminary data.</text>
</comment>
<dbReference type="Gene3D" id="3.40.640.10">
    <property type="entry name" value="Type I PLP-dependent aspartate aminotransferase-like (Major domain)"/>
    <property type="match status" value="1"/>
</dbReference>
<dbReference type="InterPro" id="IPR015421">
    <property type="entry name" value="PyrdxlP-dep_Trfase_major"/>
</dbReference>